<comment type="domain">
    <text evidence="8">Domain I is involved in oligomerization and binding regulators, domain II is flexibile and of varying length in different bacteria, domain III forms the AAA+ region, while domain IV binds dsDNA.</text>
</comment>
<dbReference type="Pfam" id="PF08299">
    <property type="entry name" value="Bac_DnaA_C"/>
    <property type="match status" value="1"/>
</dbReference>
<name>A0A1F4VS76_UNCKA</name>
<protein>
    <recommendedName>
        <fullName evidence="8 9">Chromosomal replication initiator protein DnaA</fullName>
    </recommendedName>
</protein>
<evidence type="ECO:0000313" key="14">
    <source>
        <dbReference type="EMBL" id="OGC60057.1"/>
    </source>
</evidence>
<dbReference type="EMBL" id="MEVL01000026">
    <property type="protein sequence ID" value="OGC60057.1"/>
    <property type="molecule type" value="Genomic_DNA"/>
</dbReference>
<dbReference type="InterPro" id="IPR027417">
    <property type="entry name" value="P-loop_NTPase"/>
</dbReference>
<feature type="binding site" evidence="8">
    <location>
        <position position="147"/>
    </location>
    <ligand>
        <name>ATP</name>
        <dbReference type="ChEBI" id="CHEBI:30616"/>
    </ligand>
</feature>
<keyword evidence="4 8" id="KW-0547">Nucleotide-binding</keyword>
<dbReference type="InterPro" id="IPR020591">
    <property type="entry name" value="Chromosome_initiator_DnaA-like"/>
</dbReference>
<feature type="binding site" evidence="8">
    <location>
        <position position="151"/>
    </location>
    <ligand>
        <name>ATP</name>
        <dbReference type="ChEBI" id="CHEBI:30616"/>
    </ligand>
</feature>
<dbReference type="GO" id="GO:0005886">
    <property type="term" value="C:plasma membrane"/>
    <property type="evidence" value="ECO:0007669"/>
    <property type="project" value="TreeGrafter"/>
</dbReference>
<dbReference type="NCBIfam" id="TIGR00362">
    <property type="entry name" value="DnaA"/>
    <property type="match status" value="1"/>
</dbReference>
<dbReference type="STRING" id="1802628.A2890_02565"/>
<dbReference type="GO" id="GO:0006275">
    <property type="term" value="P:regulation of DNA replication"/>
    <property type="evidence" value="ECO:0007669"/>
    <property type="project" value="UniProtKB-UniRule"/>
</dbReference>
<comment type="caution">
    <text evidence="14">The sequence shown here is derived from an EMBL/GenBank/DDBJ whole genome shotgun (WGS) entry which is preliminary data.</text>
</comment>
<gene>
    <name evidence="8" type="primary">dnaA</name>
    <name evidence="14" type="ORF">A2890_02565</name>
</gene>
<dbReference type="PANTHER" id="PTHR30050">
    <property type="entry name" value="CHROMOSOMAL REPLICATION INITIATOR PROTEIN DNAA"/>
    <property type="match status" value="1"/>
</dbReference>
<evidence type="ECO:0000256" key="7">
    <source>
        <dbReference type="ARBA" id="ARBA00023125"/>
    </source>
</evidence>
<evidence type="ECO:0000256" key="5">
    <source>
        <dbReference type="ARBA" id="ARBA00022840"/>
    </source>
</evidence>
<dbReference type="InterPro" id="IPR013317">
    <property type="entry name" value="DnaA_dom"/>
</dbReference>
<proteinExistence type="inferred from homology"/>
<evidence type="ECO:0000256" key="4">
    <source>
        <dbReference type="ARBA" id="ARBA00022741"/>
    </source>
</evidence>
<dbReference type="Gene3D" id="3.30.300.180">
    <property type="match status" value="1"/>
</dbReference>
<dbReference type="InterPro" id="IPR038454">
    <property type="entry name" value="DnaA_N_sf"/>
</dbReference>
<dbReference type="GO" id="GO:0006270">
    <property type="term" value="P:DNA replication initiation"/>
    <property type="evidence" value="ECO:0007669"/>
    <property type="project" value="UniProtKB-UniRule"/>
</dbReference>
<comment type="subcellular location">
    <subcellularLocation>
        <location evidence="8">Cytoplasm</location>
    </subcellularLocation>
</comment>
<keyword evidence="7 8" id="KW-0238">DNA-binding</keyword>
<evidence type="ECO:0000256" key="3">
    <source>
        <dbReference type="ARBA" id="ARBA00022705"/>
    </source>
</evidence>
<dbReference type="CDD" id="cd06571">
    <property type="entry name" value="Bac_DnaA_C"/>
    <property type="match status" value="1"/>
</dbReference>
<dbReference type="GO" id="GO:0003688">
    <property type="term" value="F:DNA replication origin binding"/>
    <property type="evidence" value="ECO:0007669"/>
    <property type="project" value="UniProtKB-UniRule"/>
</dbReference>
<dbReference type="PANTHER" id="PTHR30050:SF2">
    <property type="entry name" value="CHROMOSOMAL REPLICATION INITIATOR PROTEIN DNAA"/>
    <property type="match status" value="1"/>
</dbReference>
<dbReference type="SMART" id="SM00760">
    <property type="entry name" value="Bac_DnaA_C"/>
    <property type="match status" value="1"/>
</dbReference>
<sequence>MSPEYKEVWRNVLTFLERDLSKGVIATFFGSSELVGLEGGEARILCPNRLTQEQLKTRYSSQLAEAFRAVGAGECRLSFEIKPLNNAVPQEPGTLFHHAPPNGLAVSYSFENFVVGFSNQLAVSVAQAIAEKPGALHNPFFIYSGVGLGKTHLLHAIGNAVKDRVPEAKVIYASAERYTSEFIRSIQSQQTAAGFRRKFRSVDVLLIDDVQFLASREASQEEFFNTFNELYLAGKQIVIASDRHPAEIRDVQQRLISRFGGGMVTDIQEPDLDMRLQILRRKAALQQAQVSEEVLLALAQKIEGSIRQLEGALHQLLAIARAQQAPPTTELLDAVIKTAGPTRPFITPTEVIKSVCQAYQITSEQLCSIRRAREIVLPRQVAAYFLRYINKASLNQIGELLGGKDHTTILHGLVKIEKQLAADEILRNQVESIRGEILGRNR</sequence>
<evidence type="ECO:0000256" key="9">
    <source>
        <dbReference type="NCBIfam" id="TIGR00362"/>
    </source>
</evidence>
<reference evidence="14 15" key="1">
    <citation type="journal article" date="2016" name="Nat. Commun.">
        <title>Thousands of microbial genomes shed light on interconnected biogeochemical processes in an aquifer system.</title>
        <authorList>
            <person name="Anantharaman K."/>
            <person name="Brown C.T."/>
            <person name="Hug L.A."/>
            <person name="Sharon I."/>
            <person name="Castelle C.J."/>
            <person name="Probst A.J."/>
            <person name="Thomas B.C."/>
            <person name="Singh A."/>
            <person name="Wilkins M.J."/>
            <person name="Karaoz U."/>
            <person name="Brodie E.L."/>
            <person name="Williams K.H."/>
            <person name="Hubbard S.S."/>
            <person name="Banfield J.F."/>
        </authorList>
    </citation>
    <scope>NUCLEOTIDE SEQUENCE [LARGE SCALE GENOMIC DNA]</scope>
</reference>
<dbReference type="Gene3D" id="3.40.50.300">
    <property type="entry name" value="P-loop containing nucleotide triphosphate hydrolases"/>
    <property type="match status" value="1"/>
</dbReference>
<evidence type="ECO:0000256" key="1">
    <source>
        <dbReference type="ARBA" id="ARBA00006583"/>
    </source>
</evidence>
<dbReference type="Gene3D" id="1.10.8.60">
    <property type="match status" value="1"/>
</dbReference>
<dbReference type="GO" id="GO:0008289">
    <property type="term" value="F:lipid binding"/>
    <property type="evidence" value="ECO:0007669"/>
    <property type="project" value="UniProtKB-KW"/>
</dbReference>
<dbReference type="InterPro" id="IPR018312">
    <property type="entry name" value="Chromosome_initiator_DnaA_CS"/>
</dbReference>
<dbReference type="Pfam" id="PF11638">
    <property type="entry name" value="DnaA_N"/>
    <property type="match status" value="1"/>
</dbReference>
<dbReference type="InterPro" id="IPR001957">
    <property type="entry name" value="Chromosome_initiator_DnaA"/>
</dbReference>
<organism evidence="14 15">
    <name type="scientific">candidate division WWE3 bacterium RIFCSPLOWO2_01_FULL_53_14</name>
    <dbReference type="NCBI Taxonomy" id="1802628"/>
    <lineage>
        <taxon>Bacteria</taxon>
        <taxon>Katanobacteria</taxon>
    </lineage>
</organism>
<dbReference type="PROSITE" id="PS01008">
    <property type="entry name" value="DNAA"/>
    <property type="match status" value="1"/>
</dbReference>
<dbReference type="PRINTS" id="PR00051">
    <property type="entry name" value="DNAA"/>
</dbReference>
<feature type="domain" description="Chromosomal replication initiator DnaA C-terminal" evidence="13">
    <location>
        <begin position="347"/>
        <end position="416"/>
    </location>
</feature>
<dbReference type="FunFam" id="3.40.50.300:FF:000668">
    <property type="entry name" value="Chromosomal replication initiator protein DnaA"/>
    <property type="match status" value="1"/>
</dbReference>
<evidence type="ECO:0000256" key="10">
    <source>
        <dbReference type="RuleBase" id="RU000577"/>
    </source>
</evidence>
<dbReference type="InterPro" id="IPR013159">
    <property type="entry name" value="DnaA_C"/>
</dbReference>
<keyword evidence="6 8" id="KW-0446">Lipid-binding</keyword>
<dbReference type="GO" id="GO:0005737">
    <property type="term" value="C:cytoplasm"/>
    <property type="evidence" value="ECO:0007669"/>
    <property type="project" value="UniProtKB-SubCell"/>
</dbReference>
<dbReference type="HAMAP" id="MF_00377">
    <property type="entry name" value="DnaA_bact"/>
    <property type="match status" value="1"/>
</dbReference>
<evidence type="ECO:0000256" key="11">
    <source>
        <dbReference type="RuleBase" id="RU004227"/>
    </source>
</evidence>
<dbReference type="GO" id="GO:0005524">
    <property type="term" value="F:ATP binding"/>
    <property type="evidence" value="ECO:0007669"/>
    <property type="project" value="UniProtKB-UniRule"/>
</dbReference>
<dbReference type="SUPFAM" id="SSF48295">
    <property type="entry name" value="TrpR-like"/>
    <property type="match status" value="1"/>
</dbReference>
<comment type="subunit">
    <text evidence="8">Oligomerizes as a right-handed, spiral filament on DNA at oriC.</text>
</comment>
<dbReference type="InterPro" id="IPR003593">
    <property type="entry name" value="AAA+_ATPase"/>
</dbReference>
<feature type="binding site" evidence="8">
    <location>
        <position position="150"/>
    </location>
    <ligand>
        <name>ATP</name>
        <dbReference type="ChEBI" id="CHEBI:30616"/>
    </ligand>
</feature>
<comment type="similarity">
    <text evidence="1 8 11">Belongs to the DnaA family.</text>
</comment>
<evidence type="ECO:0000256" key="2">
    <source>
        <dbReference type="ARBA" id="ARBA00022490"/>
    </source>
</evidence>
<dbReference type="Proteomes" id="UP000176967">
    <property type="component" value="Unassembled WGS sequence"/>
</dbReference>
<keyword evidence="5 8" id="KW-0067">ATP-binding</keyword>
<dbReference type="InterPro" id="IPR024633">
    <property type="entry name" value="DnaA_N_dom"/>
</dbReference>
<keyword evidence="3 8" id="KW-0235">DNA replication</keyword>
<accession>A0A1F4VS76</accession>
<dbReference type="AlphaFoldDB" id="A0A1F4VS76"/>
<evidence type="ECO:0000259" key="12">
    <source>
        <dbReference type="SMART" id="SM00382"/>
    </source>
</evidence>
<feature type="domain" description="AAA+ ATPase" evidence="12">
    <location>
        <begin position="136"/>
        <end position="271"/>
    </location>
</feature>
<feature type="region of interest" description="Domain IV, binds dsDNA" evidence="8">
    <location>
        <begin position="321"/>
        <end position="442"/>
    </location>
</feature>
<feature type="binding site" evidence="8">
    <location>
        <position position="149"/>
    </location>
    <ligand>
        <name>ATP</name>
        <dbReference type="ChEBI" id="CHEBI:30616"/>
    </ligand>
</feature>
<comment type="function">
    <text evidence="8 10">Plays an essential role in the initiation and regulation of chromosomal replication. ATP-DnaA binds to the origin of replication (oriC) to initiate formation of the DNA replication initiation complex once per cell cycle. Binds the DnaA box (a 9 base pair repeat at the origin) and separates the double-stranded (ds)DNA. Forms a right-handed helical filament on oriC DNA; dsDNA binds to the exterior of the filament while single-stranded (ss)DNA is stabiized in the filament's interior. The ATP-DnaA-oriC complex binds and stabilizes one strand of the AT-rich DNA unwinding element (DUE), permitting loading of DNA polymerase. After initiation quickly degrades to an ADP-DnaA complex that is not apt for DNA replication. Binds acidic phospholipids.</text>
</comment>
<dbReference type="SMART" id="SM00382">
    <property type="entry name" value="AAA"/>
    <property type="match status" value="1"/>
</dbReference>
<evidence type="ECO:0000313" key="15">
    <source>
        <dbReference type="Proteomes" id="UP000176967"/>
    </source>
</evidence>
<feature type="region of interest" description="Domain I, interacts with DnaA modulators" evidence="8">
    <location>
        <begin position="1"/>
        <end position="86"/>
    </location>
</feature>
<keyword evidence="2 8" id="KW-0963">Cytoplasm</keyword>
<evidence type="ECO:0000256" key="8">
    <source>
        <dbReference type="HAMAP-Rule" id="MF_00377"/>
    </source>
</evidence>
<dbReference type="InterPro" id="IPR010921">
    <property type="entry name" value="Trp_repressor/repl_initiator"/>
</dbReference>
<dbReference type="SUPFAM" id="SSF52540">
    <property type="entry name" value="P-loop containing nucleoside triphosphate hydrolases"/>
    <property type="match status" value="1"/>
</dbReference>
<comment type="caution">
    <text evidence="8">Lacks conserved residue(s) required for the propagation of feature annotation.</text>
</comment>
<evidence type="ECO:0000256" key="6">
    <source>
        <dbReference type="ARBA" id="ARBA00023121"/>
    </source>
</evidence>
<dbReference type="Pfam" id="PF00308">
    <property type="entry name" value="Bac_DnaA"/>
    <property type="match status" value="1"/>
</dbReference>
<dbReference type="CDD" id="cd00009">
    <property type="entry name" value="AAA"/>
    <property type="match status" value="1"/>
</dbReference>
<evidence type="ECO:0000259" key="13">
    <source>
        <dbReference type="SMART" id="SM00760"/>
    </source>
</evidence>
<dbReference type="Gene3D" id="1.10.1750.10">
    <property type="match status" value="1"/>
</dbReference>